<comment type="catalytic activity">
    <reaction evidence="4">
        <text>L-proline + NAD(+) = (S)-1-pyrroline-5-carboxylate + NADH + 2 H(+)</text>
        <dbReference type="Rhea" id="RHEA:14105"/>
        <dbReference type="ChEBI" id="CHEBI:15378"/>
        <dbReference type="ChEBI" id="CHEBI:17388"/>
        <dbReference type="ChEBI" id="CHEBI:57540"/>
        <dbReference type="ChEBI" id="CHEBI:57945"/>
        <dbReference type="ChEBI" id="CHEBI:60039"/>
        <dbReference type="EC" id="1.5.1.2"/>
    </reaction>
</comment>
<dbReference type="PANTHER" id="PTHR11645:SF0">
    <property type="entry name" value="PYRROLINE-5-CARBOXYLATE REDUCTASE 3"/>
    <property type="match status" value="1"/>
</dbReference>
<evidence type="ECO:0000256" key="4">
    <source>
        <dbReference type="HAMAP-Rule" id="MF_01925"/>
    </source>
</evidence>
<keyword evidence="4" id="KW-0963">Cytoplasm</keyword>
<dbReference type="EC" id="1.5.1.2" evidence="4 5"/>
<dbReference type="InterPro" id="IPR053790">
    <property type="entry name" value="P5CR-like_CS"/>
</dbReference>
<name>A0A3N7HPX3_9BURK</name>
<evidence type="ECO:0000256" key="2">
    <source>
        <dbReference type="ARBA" id="ARBA00022857"/>
    </source>
</evidence>
<dbReference type="PROSITE" id="PS00521">
    <property type="entry name" value="P5CR"/>
    <property type="match status" value="1"/>
</dbReference>
<evidence type="ECO:0000259" key="9">
    <source>
        <dbReference type="Pfam" id="PF14748"/>
    </source>
</evidence>
<comment type="function">
    <text evidence="4">Catalyzes the reduction of 1-pyrroline-5-carboxylate (PCA) to L-proline.</text>
</comment>
<keyword evidence="4 7" id="KW-0028">Amino-acid biosynthesis</keyword>
<evidence type="ECO:0000256" key="5">
    <source>
        <dbReference type="NCBIfam" id="TIGR00112"/>
    </source>
</evidence>
<comment type="subcellular location">
    <subcellularLocation>
        <location evidence="4">Cytoplasm</location>
    </subcellularLocation>
</comment>
<comment type="catalytic activity">
    <reaction evidence="4 7">
        <text>L-proline + NADP(+) = (S)-1-pyrroline-5-carboxylate + NADPH + 2 H(+)</text>
        <dbReference type="Rhea" id="RHEA:14109"/>
        <dbReference type="ChEBI" id="CHEBI:15378"/>
        <dbReference type="ChEBI" id="CHEBI:17388"/>
        <dbReference type="ChEBI" id="CHEBI:57783"/>
        <dbReference type="ChEBI" id="CHEBI:58349"/>
        <dbReference type="ChEBI" id="CHEBI:60039"/>
        <dbReference type="EC" id="1.5.1.2"/>
    </reaction>
</comment>
<feature type="binding site" evidence="6">
    <location>
        <begin position="68"/>
        <end position="71"/>
    </location>
    <ligand>
        <name>NADP(+)</name>
        <dbReference type="ChEBI" id="CHEBI:58349"/>
    </ligand>
</feature>
<keyword evidence="11" id="KW-1185">Reference proteome</keyword>
<dbReference type="Gene3D" id="3.40.50.720">
    <property type="entry name" value="NAD(P)-binding Rossmann-like Domain"/>
    <property type="match status" value="1"/>
</dbReference>
<comment type="pathway">
    <text evidence="4 7">Amino-acid biosynthesis; L-proline biosynthesis; L-proline from L-glutamate 5-semialdehyde: step 1/1.</text>
</comment>
<dbReference type="RefSeq" id="WP_124540764.1">
    <property type="nucleotide sequence ID" value="NZ_QUSW01000003.1"/>
</dbReference>
<dbReference type="OrthoDB" id="9805754at2"/>
<dbReference type="GO" id="GO:0005737">
    <property type="term" value="C:cytoplasm"/>
    <property type="evidence" value="ECO:0007669"/>
    <property type="project" value="UniProtKB-SubCell"/>
</dbReference>
<dbReference type="EMBL" id="QUSW01000003">
    <property type="protein sequence ID" value="RQP24257.1"/>
    <property type="molecule type" value="Genomic_DNA"/>
</dbReference>
<sequence>MDTIAFIGGGNMAAAIIGGLIRSGRAPASILVVDPGDAQREKLKADFGVRVLGAADATLEEASLVVWAVKPQYFQAAALPCAAHVGRALHLSVMAGIRSDAIATAVRTQRVVRSMPNTPALIGQGISGLFGREGVTEAERKTVEAVLAPTGQVTWVAREEDLDAVTALSGSGPAYVFYFVEAMMQAATDMGLTAAQGKQLALATFTGAASLAAASEDPPDVLRERVTSKGGTTFAALTSLESDGVKAAFVKALKAAQHRARELGDEFGRA</sequence>
<keyword evidence="4 7" id="KW-0641">Proline biosynthesis</keyword>
<feature type="domain" description="Pyrroline-5-carboxylate reductase dimerisation" evidence="9">
    <location>
        <begin position="159"/>
        <end position="263"/>
    </location>
</feature>
<feature type="domain" description="Pyrroline-5-carboxylate reductase catalytic N-terminal" evidence="8">
    <location>
        <begin position="3"/>
        <end position="79"/>
    </location>
</feature>
<dbReference type="AlphaFoldDB" id="A0A3N7HPX3"/>
<dbReference type="InterPro" id="IPR000304">
    <property type="entry name" value="Pyrroline-COOH_reductase"/>
</dbReference>
<evidence type="ECO:0000256" key="3">
    <source>
        <dbReference type="ARBA" id="ARBA00023002"/>
    </source>
</evidence>
<evidence type="ECO:0000256" key="7">
    <source>
        <dbReference type="RuleBase" id="RU003903"/>
    </source>
</evidence>
<dbReference type="PIRSF" id="PIRSF000193">
    <property type="entry name" value="Pyrrol-5-carb_rd"/>
    <property type="match status" value="1"/>
</dbReference>
<dbReference type="Pfam" id="PF03807">
    <property type="entry name" value="F420_oxidored"/>
    <property type="match status" value="1"/>
</dbReference>
<dbReference type="FunFam" id="1.10.3730.10:FF:000001">
    <property type="entry name" value="Pyrroline-5-carboxylate reductase"/>
    <property type="match status" value="1"/>
</dbReference>
<feature type="binding site" evidence="6">
    <location>
        <begin position="7"/>
        <end position="12"/>
    </location>
    <ligand>
        <name>NADP(+)</name>
        <dbReference type="ChEBI" id="CHEBI:58349"/>
    </ligand>
</feature>
<dbReference type="UniPathway" id="UPA00098">
    <property type="reaction ID" value="UER00361"/>
</dbReference>
<proteinExistence type="inferred from homology"/>
<accession>A0A3N7HPX3</accession>
<gene>
    <name evidence="4" type="primary">proC</name>
    <name evidence="10" type="ORF">DZC73_13170</name>
</gene>
<dbReference type="SUPFAM" id="SSF51735">
    <property type="entry name" value="NAD(P)-binding Rossmann-fold domains"/>
    <property type="match status" value="1"/>
</dbReference>
<organism evidence="10 11">
    <name type="scientific">Piscinibacter terrae</name>
    <dbReference type="NCBI Taxonomy" id="2496871"/>
    <lineage>
        <taxon>Bacteria</taxon>
        <taxon>Pseudomonadati</taxon>
        <taxon>Pseudomonadota</taxon>
        <taxon>Betaproteobacteria</taxon>
        <taxon>Burkholderiales</taxon>
        <taxon>Sphaerotilaceae</taxon>
        <taxon>Piscinibacter</taxon>
    </lineage>
</organism>
<dbReference type="SUPFAM" id="SSF48179">
    <property type="entry name" value="6-phosphogluconate dehydrogenase C-terminal domain-like"/>
    <property type="match status" value="1"/>
</dbReference>
<evidence type="ECO:0000313" key="10">
    <source>
        <dbReference type="EMBL" id="RQP24257.1"/>
    </source>
</evidence>
<evidence type="ECO:0000313" key="11">
    <source>
        <dbReference type="Proteomes" id="UP000267464"/>
    </source>
</evidence>
<dbReference type="GO" id="GO:0004735">
    <property type="term" value="F:pyrroline-5-carboxylate reductase activity"/>
    <property type="evidence" value="ECO:0007669"/>
    <property type="project" value="UniProtKB-UniRule"/>
</dbReference>
<keyword evidence="2 4" id="KW-0521">NADP</keyword>
<dbReference type="Pfam" id="PF14748">
    <property type="entry name" value="P5CR_dimer"/>
    <property type="match status" value="1"/>
</dbReference>
<reference evidence="10 11" key="1">
    <citation type="submission" date="2018-08" db="EMBL/GenBank/DDBJ databases">
        <authorList>
            <person name="Khan S.A."/>
            <person name="Jeon C.O."/>
            <person name="Chun B.H."/>
            <person name="Jeong S.E."/>
        </authorList>
    </citation>
    <scope>NUCLEOTIDE SEQUENCE [LARGE SCALE GENOMIC DNA]</scope>
    <source>
        <strain evidence="10 11">S-16</strain>
    </source>
</reference>
<comment type="similarity">
    <text evidence="1 4 7">Belongs to the pyrroline-5-carboxylate reductase family.</text>
</comment>
<protein>
    <recommendedName>
        <fullName evidence="4 5">Pyrroline-5-carboxylate reductase</fullName>
        <shortName evidence="4">P5C reductase</shortName>
        <shortName evidence="4">P5CR</shortName>
        <ecNumber evidence="4 5">1.5.1.2</ecNumber>
    </recommendedName>
    <alternativeName>
        <fullName evidence="4">PCA reductase</fullName>
    </alternativeName>
</protein>
<reference evidence="10 11" key="2">
    <citation type="submission" date="2018-12" db="EMBL/GenBank/DDBJ databases">
        <title>Rhizobacter gummiphilus sp. nov., a rubber-degrading bacterium isolated from the soil of a botanical garden in Japan.</title>
        <authorList>
            <person name="Shunsuke S.S."/>
        </authorList>
    </citation>
    <scope>NUCLEOTIDE SEQUENCE [LARGE SCALE GENOMIC DNA]</scope>
    <source>
        <strain evidence="10 11">S-16</strain>
    </source>
</reference>
<dbReference type="PANTHER" id="PTHR11645">
    <property type="entry name" value="PYRROLINE-5-CARBOXYLATE REDUCTASE"/>
    <property type="match status" value="1"/>
</dbReference>
<dbReference type="InterPro" id="IPR029036">
    <property type="entry name" value="P5CR_dimer"/>
</dbReference>
<evidence type="ECO:0000256" key="6">
    <source>
        <dbReference type="PIRSR" id="PIRSR000193-1"/>
    </source>
</evidence>
<dbReference type="HAMAP" id="MF_01925">
    <property type="entry name" value="P5C_reductase"/>
    <property type="match status" value="1"/>
</dbReference>
<keyword evidence="3 4" id="KW-0560">Oxidoreductase</keyword>
<dbReference type="GO" id="GO:0055129">
    <property type="term" value="P:L-proline biosynthetic process"/>
    <property type="evidence" value="ECO:0007669"/>
    <property type="project" value="UniProtKB-UniRule"/>
</dbReference>
<dbReference type="Proteomes" id="UP000267464">
    <property type="component" value="Unassembled WGS sequence"/>
</dbReference>
<evidence type="ECO:0000256" key="1">
    <source>
        <dbReference type="ARBA" id="ARBA00005525"/>
    </source>
</evidence>
<comment type="caution">
    <text evidence="10">The sequence shown here is derived from an EMBL/GenBank/DDBJ whole genome shotgun (WGS) entry which is preliminary data.</text>
</comment>
<dbReference type="InterPro" id="IPR008927">
    <property type="entry name" value="6-PGluconate_DH-like_C_sf"/>
</dbReference>
<evidence type="ECO:0000259" key="8">
    <source>
        <dbReference type="Pfam" id="PF03807"/>
    </source>
</evidence>
<dbReference type="Gene3D" id="1.10.3730.10">
    <property type="entry name" value="ProC C-terminal domain-like"/>
    <property type="match status" value="1"/>
</dbReference>
<dbReference type="NCBIfam" id="TIGR00112">
    <property type="entry name" value="proC"/>
    <property type="match status" value="1"/>
</dbReference>
<dbReference type="InterPro" id="IPR036291">
    <property type="entry name" value="NAD(P)-bd_dom_sf"/>
</dbReference>
<dbReference type="InterPro" id="IPR028939">
    <property type="entry name" value="P5C_Rdtase_cat_N"/>
</dbReference>